<dbReference type="GO" id="GO:0005085">
    <property type="term" value="F:guanyl-nucleotide exchange factor activity"/>
    <property type="evidence" value="ECO:0007669"/>
    <property type="project" value="InterPro"/>
</dbReference>
<reference evidence="2 3" key="1">
    <citation type="submission" date="2016-08" db="EMBL/GenBank/DDBJ databases">
        <title>A Parts List for Fungal Cellulosomes Revealed by Comparative Genomics.</title>
        <authorList>
            <consortium name="DOE Joint Genome Institute"/>
            <person name="Haitjema C.H."/>
            <person name="Gilmore S.P."/>
            <person name="Henske J.K."/>
            <person name="Solomon K.V."/>
            <person name="De Groot R."/>
            <person name="Kuo A."/>
            <person name="Mondo S.J."/>
            <person name="Salamov A.A."/>
            <person name="Labutti K."/>
            <person name="Zhao Z."/>
            <person name="Chiniquy J."/>
            <person name="Barry K."/>
            <person name="Brewer H.M."/>
            <person name="Purvine S.O."/>
            <person name="Wright A.T."/>
            <person name="Boxma B."/>
            <person name="Van Alen T."/>
            <person name="Hackstein J.H."/>
            <person name="Baker S.E."/>
            <person name="Grigoriev I.V."/>
            <person name="O'Malley M.A."/>
        </authorList>
    </citation>
    <scope>NUCLEOTIDE SEQUENCE [LARGE SCALE GENOMIC DNA]</scope>
    <source>
        <strain evidence="2 3">G1</strain>
    </source>
</reference>
<gene>
    <name evidence="2" type="ORF">LY90DRAFT_292955</name>
</gene>
<dbReference type="InterPro" id="IPR035899">
    <property type="entry name" value="DBL_dom_sf"/>
</dbReference>
<dbReference type="EMBL" id="MCOG01000097">
    <property type="protein sequence ID" value="ORY50669.1"/>
    <property type="molecule type" value="Genomic_DNA"/>
</dbReference>
<dbReference type="Proteomes" id="UP000193920">
    <property type="component" value="Unassembled WGS sequence"/>
</dbReference>
<dbReference type="InterPro" id="IPR000219">
    <property type="entry name" value="DH_dom"/>
</dbReference>
<organism evidence="2 3">
    <name type="scientific">Neocallimastix californiae</name>
    <dbReference type="NCBI Taxonomy" id="1754190"/>
    <lineage>
        <taxon>Eukaryota</taxon>
        <taxon>Fungi</taxon>
        <taxon>Fungi incertae sedis</taxon>
        <taxon>Chytridiomycota</taxon>
        <taxon>Chytridiomycota incertae sedis</taxon>
        <taxon>Neocallimastigomycetes</taxon>
        <taxon>Neocallimastigales</taxon>
        <taxon>Neocallimastigaceae</taxon>
        <taxon>Neocallimastix</taxon>
    </lineage>
</organism>
<dbReference type="STRING" id="1754190.A0A1Y2CUE8"/>
<feature type="domain" description="DH" evidence="1">
    <location>
        <begin position="1"/>
        <end position="57"/>
    </location>
</feature>
<dbReference type="GO" id="GO:0005737">
    <property type="term" value="C:cytoplasm"/>
    <property type="evidence" value="ECO:0007669"/>
    <property type="project" value="TreeGrafter"/>
</dbReference>
<accession>A0A1Y2CUE8</accession>
<name>A0A1Y2CUE8_9FUNG</name>
<comment type="caution">
    <text evidence="2">The sequence shown here is derived from an EMBL/GenBank/DDBJ whole genome shotgun (WGS) entry which is preliminary data.</text>
</comment>
<evidence type="ECO:0000259" key="1">
    <source>
        <dbReference type="PROSITE" id="PS50010"/>
    </source>
</evidence>
<dbReference type="OrthoDB" id="660555at2759"/>
<dbReference type="AlphaFoldDB" id="A0A1Y2CUE8"/>
<protein>
    <recommendedName>
        <fullName evidence="1">DH domain-containing protein</fullName>
    </recommendedName>
</protein>
<dbReference type="Gene3D" id="1.20.900.10">
    <property type="entry name" value="Dbl homology (DH) domain"/>
    <property type="match status" value="1"/>
</dbReference>
<dbReference type="SUPFAM" id="SSF48065">
    <property type="entry name" value="DBL homology domain (DH-domain)"/>
    <property type="match status" value="1"/>
</dbReference>
<dbReference type="PROSITE" id="PS50010">
    <property type="entry name" value="DH_2"/>
    <property type="match status" value="1"/>
</dbReference>
<sequence>MEECKRQDINSFFIMPIQRPMRYSLLLSELNKKNPENEGLEAAMNFMKEMAKTLDQVKRQEEEINGVYTIFNETLYCPRILIKNSEVMPKRLIKTYHGIIFKRTSASVHVMNDSILITKNRKANVKYKYKFQFYIEYSSLIVKKSNKSDKNLAILINKNNPNNVVAKPGNLIAKTSQRISILYIKKNQRKSH</sequence>
<dbReference type="Pfam" id="PF00621">
    <property type="entry name" value="RhoGEF"/>
    <property type="match status" value="1"/>
</dbReference>
<dbReference type="PANTHER" id="PTHR12673">
    <property type="entry name" value="FACIOGENITAL DYSPLASIA PROTEIN"/>
    <property type="match status" value="1"/>
</dbReference>
<proteinExistence type="predicted"/>
<evidence type="ECO:0000313" key="3">
    <source>
        <dbReference type="Proteomes" id="UP000193920"/>
    </source>
</evidence>
<evidence type="ECO:0000313" key="2">
    <source>
        <dbReference type="EMBL" id="ORY50669.1"/>
    </source>
</evidence>
<dbReference type="PANTHER" id="PTHR12673:SF263">
    <property type="entry name" value="PLECKSTRIN DOMAIN-CONTAINING PROTEIN"/>
    <property type="match status" value="1"/>
</dbReference>
<dbReference type="InterPro" id="IPR051092">
    <property type="entry name" value="FYVE_RhoGEF_PH"/>
</dbReference>
<keyword evidence="3" id="KW-1185">Reference proteome</keyword>